<feature type="compositionally biased region" description="Polar residues" evidence="1">
    <location>
        <begin position="29"/>
        <end position="41"/>
    </location>
</feature>
<proteinExistence type="predicted"/>
<evidence type="ECO:0000256" key="1">
    <source>
        <dbReference type="SAM" id="MobiDB-lite"/>
    </source>
</evidence>
<sequence>MRWHLMQGETNTEPACHSGKLTELGRLPSNENYSQQTSCQL</sequence>
<dbReference type="EMBL" id="PP895363">
    <property type="protein sequence ID" value="XCI77931.1"/>
    <property type="molecule type" value="Genomic_DNA"/>
</dbReference>
<reference evidence="2" key="1">
    <citation type="submission" date="2024-06" db="EMBL/GenBank/DDBJ databases">
        <title>High activity and specificity of bacteriophage cocktails against carbapenem-resistant Klebsiella pneumoniae belonging to high-risk clones CG258 and ST307.</title>
        <authorList>
            <person name="Jimenez Quiceno J."/>
            <person name="Salazar Ospina L."/>
            <person name="Tellez Carrasquilla S."/>
        </authorList>
    </citation>
    <scope>NUCLEOTIDE SEQUENCE</scope>
</reference>
<accession>A0AAU8HYY0</accession>
<feature type="region of interest" description="Disordered" evidence="1">
    <location>
        <begin position="1"/>
        <end position="41"/>
    </location>
</feature>
<organism evidence="2">
    <name type="scientific">Klebsiella phage FKP3</name>
    <dbReference type="NCBI Taxonomy" id="3231233"/>
    <lineage>
        <taxon>Viruses</taxon>
        <taxon>Duplodnaviria</taxon>
        <taxon>Heunggongvirae</taxon>
        <taxon>Uroviricota</taxon>
        <taxon>Caudoviricetes</taxon>
        <taxon>Stephanstirmvirinae</taxon>
        <taxon>Justusliebigvirus</taxon>
    </lineage>
</organism>
<name>A0AAU8HYY0_9CAUD</name>
<evidence type="ECO:0000313" key="2">
    <source>
        <dbReference type="EMBL" id="XCI77931.1"/>
    </source>
</evidence>
<protein>
    <submittedName>
        <fullName evidence="2">Uncharacterized protein</fullName>
    </submittedName>
</protein>